<evidence type="ECO:0000313" key="3">
    <source>
        <dbReference type="Proteomes" id="UP000051927"/>
    </source>
</evidence>
<name>A0ABR5Q4T2_9ACTN</name>
<evidence type="ECO:0000259" key="1">
    <source>
        <dbReference type="Pfam" id="PF08241"/>
    </source>
</evidence>
<dbReference type="InterPro" id="IPR029063">
    <property type="entry name" value="SAM-dependent_MTases_sf"/>
</dbReference>
<organism evidence="2 3">
    <name type="scientific">Lancefieldella rimae</name>
    <dbReference type="NCBI Taxonomy" id="1383"/>
    <lineage>
        <taxon>Bacteria</taxon>
        <taxon>Bacillati</taxon>
        <taxon>Actinomycetota</taxon>
        <taxon>Coriobacteriia</taxon>
        <taxon>Coriobacteriales</taxon>
        <taxon>Atopobiaceae</taxon>
        <taxon>Lancefieldella</taxon>
    </lineage>
</organism>
<dbReference type="GeneID" id="84903901"/>
<dbReference type="RefSeq" id="WP_003148276.1">
    <property type="nucleotide sequence ID" value="NZ_JQCP01000001.1"/>
</dbReference>
<reference evidence="2 3" key="1">
    <citation type="journal article" date="2015" name="Genome Announc.">
        <title>Expanding the biotechnology potential of lactobacilli through comparative genomics of 213 strains and associated genera.</title>
        <authorList>
            <person name="Sun Z."/>
            <person name="Harris H.M."/>
            <person name="McCann A."/>
            <person name="Guo C."/>
            <person name="Argimon S."/>
            <person name="Zhang W."/>
            <person name="Yang X."/>
            <person name="Jeffery I.B."/>
            <person name="Cooney J.C."/>
            <person name="Kagawa T.F."/>
            <person name="Liu W."/>
            <person name="Song Y."/>
            <person name="Salvetti E."/>
            <person name="Wrobel A."/>
            <person name="Rasinkangas P."/>
            <person name="Parkhill J."/>
            <person name="Rea M.C."/>
            <person name="O'Sullivan O."/>
            <person name="Ritari J."/>
            <person name="Douillard F.P."/>
            <person name="Paul Ross R."/>
            <person name="Yang R."/>
            <person name="Briner A.E."/>
            <person name="Felis G.E."/>
            <person name="de Vos W.M."/>
            <person name="Barrangou R."/>
            <person name="Klaenhammer T.R."/>
            <person name="Caufield P.W."/>
            <person name="Cui Y."/>
            <person name="Zhang H."/>
            <person name="O'Toole P.W."/>
        </authorList>
    </citation>
    <scope>NUCLEOTIDE SEQUENCE [LARGE SCALE GENOMIC DNA]</scope>
    <source>
        <strain evidence="2 3">DSM 7090</strain>
    </source>
</reference>
<evidence type="ECO:0000313" key="2">
    <source>
        <dbReference type="EMBL" id="KRO03260.1"/>
    </source>
</evidence>
<dbReference type="SUPFAM" id="SSF53335">
    <property type="entry name" value="S-adenosyl-L-methionine-dependent methyltransferases"/>
    <property type="match status" value="1"/>
</dbReference>
<dbReference type="GO" id="GO:0032259">
    <property type="term" value="P:methylation"/>
    <property type="evidence" value="ECO:0007669"/>
    <property type="project" value="UniProtKB-KW"/>
</dbReference>
<dbReference type="Proteomes" id="UP000051927">
    <property type="component" value="Unassembled WGS sequence"/>
</dbReference>
<accession>A0ABR5Q4T2</accession>
<dbReference type="EMBL" id="JQCP01000001">
    <property type="protein sequence ID" value="KRO03260.1"/>
    <property type="molecule type" value="Genomic_DNA"/>
</dbReference>
<dbReference type="CDD" id="cd02440">
    <property type="entry name" value="AdoMet_MTases"/>
    <property type="match status" value="1"/>
</dbReference>
<dbReference type="Gene3D" id="3.40.50.150">
    <property type="entry name" value="Vaccinia Virus protein VP39"/>
    <property type="match status" value="1"/>
</dbReference>
<sequence>MKKTIWDWHAPFYRQSMLPDKKAYQWMYDRISHVVKDKTVLEIATGPGLIAKHIAFAAKSIIATDYSADMIKEAQKNIYPENLTFEIADATCLPYANQSFDVVVIANALHIMEHSDKALQEIRRVLKNGGMLIAPNFVNHAEVNTLWKAFLKIVGVSFEHHWTEDTYPQYLESQGWKIKFTKTIVVRLSLCYVECTEKCEELCLTSC</sequence>
<keyword evidence="2" id="KW-0808">Transferase</keyword>
<protein>
    <submittedName>
        <fullName evidence="2">Methyltransferase, UbiE COQ5 family</fullName>
    </submittedName>
</protein>
<feature type="domain" description="Methyltransferase type 11" evidence="1">
    <location>
        <begin position="41"/>
        <end position="133"/>
    </location>
</feature>
<keyword evidence="3" id="KW-1185">Reference proteome</keyword>
<dbReference type="InterPro" id="IPR013216">
    <property type="entry name" value="Methyltransf_11"/>
</dbReference>
<dbReference type="Pfam" id="PF08241">
    <property type="entry name" value="Methyltransf_11"/>
    <property type="match status" value="1"/>
</dbReference>
<dbReference type="PANTHER" id="PTHR43591">
    <property type="entry name" value="METHYLTRANSFERASE"/>
    <property type="match status" value="1"/>
</dbReference>
<keyword evidence="2" id="KW-0489">Methyltransferase</keyword>
<gene>
    <name evidence="2" type="ORF">IV60_GL000441</name>
</gene>
<comment type="caution">
    <text evidence="2">The sequence shown here is derived from an EMBL/GenBank/DDBJ whole genome shotgun (WGS) entry which is preliminary data.</text>
</comment>
<dbReference type="GO" id="GO:0008168">
    <property type="term" value="F:methyltransferase activity"/>
    <property type="evidence" value="ECO:0007669"/>
    <property type="project" value="UniProtKB-KW"/>
</dbReference>
<dbReference type="PANTHER" id="PTHR43591:SF110">
    <property type="entry name" value="RHODANESE DOMAIN-CONTAINING PROTEIN"/>
    <property type="match status" value="1"/>
</dbReference>
<proteinExistence type="predicted"/>